<evidence type="ECO:0000259" key="4">
    <source>
        <dbReference type="PROSITE" id="PS01124"/>
    </source>
</evidence>
<evidence type="ECO:0000313" key="6">
    <source>
        <dbReference type="Proteomes" id="UP001343257"/>
    </source>
</evidence>
<dbReference type="InterPro" id="IPR037923">
    <property type="entry name" value="HTH-like"/>
</dbReference>
<dbReference type="Gene3D" id="1.10.10.60">
    <property type="entry name" value="Homeodomain-like"/>
    <property type="match status" value="2"/>
</dbReference>
<dbReference type="RefSeq" id="WP_328280730.1">
    <property type="nucleotide sequence ID" value="NZ_JARTLD010000052.1"/>
</dbReference>
<evidence type="ECO:0000256" key="2">
    <source>
        <dbReference type="ARBA" id="ARBA00023125"/>
    </source>
</evidence>
<dbReference type="InterPro" id="IPR018060">
    <property type="entry name" value="HTH_AraC"/>
</dbReference>
<dbReference type="InterPro" id="IPR020449">
    <property type="entry name" value="Tscrpt_reg_AraC-type_HTH"/>
</dbReference>
<dbReference type="Proteomes" id="UP001343257">
    <property type="component" value="Unassembled WGS sequence"/>
</dbReference>
<dbReference type="PRINTS" id="PR00032">
    <property type="entry name" value="HTHARAC"/>
</dbReference>
<sequence>MRKYPLQVDWDLSSESENIEVIPSLLAQSMFFYVQATGRFQANSRYFTRRSHYHSYLLLLTRRGRGKLKYRQKSYTLQPGSVMLLDCKEAHEYGTVGANGWHMDWVHFNGGSSQSYVELIVNNAGPVLSLTDNSVIPRLLDELLLAHRKRRLDADILSSQWIVEMLTELLLQSIHKNSDSAEATYPAYILEIMNEMERNCSAKIPLDELAAQHSFSKYHLAREFKRYTGYSPNEYLTHVRLSLAKEMLKFSRMTITQIAEHTGYNQPSFFIRMFKQKEGITPLEFRKFWSERLD</sequence>
<reference evidence="5 6" key="1">
    <citation type="submission" date="2023-03" db="EMBL/GenBank/DDBJ databases">
        <title>Bacillus Genome Sequencing.</title>
        <authorList>
            <person name="Dunlap C."/>
        </authorList>
    </citation>
    <scope>NUCLEOTIDE SEQUENCE [LARGE SCALE GENOMIC DNA]</scope>
    <source>
        <strain evidence="5 6">NRS-52</strain>
    </source>
</reference>
<keyword evidence="2" id="KW-0238">DNA-binding</keyword>
<dbReference type="Pfam" id="PF02311">
    <property type="entry name" value="AraC_binding"/>
    <property type="match status" value="1"/>
</dbReference>
<feature type="domain" description="HTH araC/xylS-type" evidence="4">
    <location>
        <begin position="190"/>
        <end position="288"/>
    </location>
</feature>
<dbReference type="PROSITE" id="PS00041">
    <property type="entry name" value="HTH_ARAC_FAMILY_1"/>
    <property type="match status" value="1"/>
</dbReference>
<dbReference type="InterPro" id="IPR003313">
    <property type="entry name" value="AraC-bd"/>
</dbReference>
<gene>
    <name evidence="5" type="ORF">P9847_20215</name>
</gene>
<name>A0ABU6PZ68_9BACL</name>
<organism evidence="5 6">
    <name type="scientific">Paenibacillus chibensis</name>
    <dbReference type="NCBI Taxonomy" id="59846"/>
    <lineage>
        <taxon>Bacteria</taxon>
        <taxon>Bacillati</taxon>
        <taxon>Bacillota</taxon>
        <taxon>Bacilli</taxon>
        <taxon>Bacillales</taxon>
        <taxon>Paenibacillaceae</taxon>
        <taxon>Paenibacillus</taxon>
    </lineage>
</organism>
<dbReference type="SUPFAM" id="SSF46689">
    <property type="entry name" value="Homeodomain-like"/>
    <property type="match status" value="2"/>
</dbReference>
<evidence type="ECO:0000313" key="5">
    <source>
        <dbReference type="EMBL" id="MED5019624.1"/>
    </source>
</evidence>
<proteinExistence type="predicted"/>
<dbReference type="InterPro" id="IPR009057">
    <property type="entry name" value="Homeodomain-like_sf"/>
</dbReference>
<dbReference type="Gene3D" id="2.60.120.280">
    <property type="entry name" value="Regulatory protein AraC"/>
    <property type="match status" value="1"/>
</dbReference>
<comment type="caution">
    <text evidence="5">The sequence shown here is derived from an EMBL/GenBank/DDBJ whole genome shotgun (WGS) entry which is preliminary data.</text>
</comment>
<dbReference type="SMART" id="SM00342">
    <property type="entry name" value="HTH_ARAC"/>
    <property type="match status" value="1"/>
</dbReference>
<evidence type="ECO:0000256" key="1">
    <source>
        <dbReference type="ARBA" id="ARBA00023015"/>
    </source>
</evidence>
<dbReference type="Pfam" id="PF12833">
    <property type="entry name" value="HTH_18"/>
    <property type="match status" value="1"/>
</dbReference>
<dbReference type="SUPFAM" id="SSF51215">
    <property type="entry name" value="Regulatory protein AraC"/>
    <property type="match status" value="1"/>
</dbReference>
<keyword evidence="6" id="KW-1185">Reference proteome</keyword>
<dbReference type="PROSITE" id="PS01124">
    <property type="entry name" value="HTH_ARAC_FAMILY_2"/>
    <property type="match status" value="1"/>
</dbReference>
<dbReference type="EMBL" id="JARTLD010000052">
    <property type="protein sequence ID" value="MED5019624.1"/>
    <property type="molecule type" value="Genomic_DNA"/>
</dbReference>
<dbReference type="InterPro" id="IPR018062">
    <property type="entry name" value="HTH_AraC-typ_CS"/>
</dbReference>
<accession>A0ABU6PZ68</accession>
<keyword evidence="3" id="KW-0804">Transcription</keyword>
<evidence type="ECO:0000256" key="3">
    <source>
        <dbReference type="ARBA" id="ARBA00023163"/>
    </source>
</evidence>
<dbReference type="PANTHER" id="PTHR43280">
    <property type="entry name" value="ARAC-FAMILY TRANSCRIPTIONAL REGULATOR"/>
    <property type="match status" value="1"/>
</dbReference>
<protein>
    <submittedName>
        <fullName evidence="5">AraC family transcriptional regulator</fullName>
    </submittedName>
</protein>
<keyword evidence="1" id="KW-0805">Transcription regulation</keyword>
<dbReference type="PANTHER" id="PTHR43280:SF2">
    <property type="entry name" value="HTH-TYPE TRANSCRIPTIONAL REGULATOR EXSA"/>
    <property type="match status" value="1"/>
</dbReference>